<dbReference type="EMBL" id="BT068330">
    <property type="protein sequence ID" value="ACN35227.1"/>
    <property type="molecule type" value="mRNA"/>
</dbReference>
<proteinExistence type="evidence at transcript level"/>
<organism evidence="1">
    <name type="scientific">Zea mays</name>
    <name type="common">Maize</name>
    <dbReference type="NCBI Taxonomy" id="4577"/>
    <lineage>
        <taxon>Eukaryota</taxon>
        <taxon>Viridiplantae</taxon>
        <taxon>Streptophyta</taxon>
        <taxon>Embryophyta</taxon>
        <taxon>Tracheophyta</taxon>
        <taxon>Spermatophyta</taxon>
        <taxon>Magnoliopsida</taxon>
        <taxon>Liliopsida</taxon>
        <taxon>Poales</taxon>
        <taxon>Poaceae</taxon>
        <taxon>PACMAD clade</taxon>
        <taxon>Panicoideae</taxon>
        <taxon>Andropogonodae</taxon>
        <taxon>Andropogoneae</taxon>
        <taxon>Tripsacinae</taxon>
        <taxon>Zea</taxon>
    </lineage>
</organism>
<name>C0PJ61_MAIZE</name>
<sequence length="68" mass="7014">MFAPLDVASSARALRFPRGLLRGGAECAETQSFPCSSSPLSPTSGSGFVPPIALAFRLGLHGLVRVGQ</sequence>
<dbReference type="AlphaFoldDB" id="C0PJ61"/>
<protein>
    <submittedName>
        <fullName evidence="1">Uncharacterized protein</fullName>
    </submittedName>
</protein>
<accession>C0PJ61</accession>
<evidence type="ECO:0000313" key="1">
    <source>
        <dbReference type="EMBL" id="ACN35227.1"/>
    </source>
</evidence>
<reference evidence="1" key="1">
    <citation type="journal article" date="2009" name="PLoS Genet.">
        <title>Sequencing, mapping, and analysis of 27,455 maize full-length cDNAs.</title>
        <authorList>
            <person name="Soderlund C."/>
            <person name="Descour A."/>
            <person name="Kudrna D."/>
            <person name="Bomhoff M."/>
            <person name="Boyd L."/>
            <person name="Currie J."/>
            <person name="Angelova A."/>
            <person name="Collura K."/>
            <person name="Wissotski M."/>
            <person name="Ashley E."/>
            <person name="Morrow D."/>
            <person name="Fernandes J."/>
            <person name="Walbot V."/>
            <person name="Yu Y."/>
        </authorList>
    </citation>
    <scope>NUCLEOTIDE SEQUENCE</scope>
    <source>
        <strain evidence="1">B73</strain>
    </source>
</reference>